<keyword evidence="2" id="KW-0378">Hydrolase</keyword>
<dbReference type="KEGG" id="oxy:HCG48_11055"/>
<gene>
    <name evidence="2" type="ORF">HCG48_11055</name>
</gene>
<dbReference type="Pfam" id="PF14279">
    <property type="entry name" value="HNH_5"/>
    <property type="match status" value="1"/>
</dbReference>
<dbReference type="InterPro" id="IPR003615">
    <property type="entry name" value="HNH_nuc"/>
</dbReference>
<dbReference type="PANTHER" id="PTHR33877">
    <property type="entry name" value="SLL1193 PROTEIN"/>
    <property type="match status" value="1"/>
</dbReference>
<organism evidence="2 3">
    <name type="scientific">Oxynema aestuarii AP17</name>
    <dbReference type="NCBI Taxonomy" id="2064643"/>
    <lineage>
        <taxon>Bacteria</taxon>
        <taxon>Bacillati</taxon>
        <taxon>Cyanobacteriota</taxon>
        <taxon>Cyanophyceae</taxon>
        <taxon>Oscillatoriophycideae</taxon>
        <taxon>Oscillatoriales</taxon>
        <taxon>Oscillatoriaceae</taxon>
        <taxon>Oxynema</taxon>
        <taxon>Oxynema aestuarii</taxon>
    </lineage>
</organism>
<feature type="domain" description="HNH nuclease" evidence="1">
    <location>
        <begin position="105"/>
        <end position="155"/>
    </location>
</feature>
<dbReference type="Proteomes" id="UP000500857">
    <property type="component" value="Chromosome"/>
</dbReference>
<keyword evidence="2" id="KW-0540">Nuclease</keyword>
<evidence type="ECO:0000259" key="1">
    <source>
        <dbReference type="SMART" id="SM00507"/>
    </source>
</evidence>
<dbReference type="CDD" id="cd00085">
    <property type="entry name" value="HNHc"/>
    <property type="match status" value="1"/>
</dbReference>
<name>A0A6H1U4D4_9CYAN</name>
<accession>A0A6H1U4D4</accession>
<reference evidence="2 3" key="1">
    <citation type="submission" date="2020-04" db="EMBL/GenBank/DDBJ databases">
        <authorList>
            <person name="Basu S."/>
            <person name="Maruthanayagam V."/>
            <person name="Chakraborty S."/>
            <person name="Pramanik A."/>
            <person name="Mukherjee J."/>
            <person name="Brink B."/>
        </authorList>
    </citation>
    <scope>NUCLEOTIDE SEQUENCE [LARGE SCALE GENOMIC DNA]</scope>
    <source>
        <strain evidence="2 3">AP17</strain>
    </source>
</reference>
<evidence type="ECO:0000313" key="3">
    <source>
        <dbReference type="Proteomes" id="UP000500857"/>
    </source>
</evidence>
<dbReference type="Gene3D" id="1.10.30.50">
    <property type="match status" value="1"/>
</dbReference>
<dbReference type="AlphaFoldDB" id="A0A6H1U4D4"/>
<keyword evidence="2" id="KW-0255">Endonuclease</keyword>
<dbReference type="SMART" id="SM00507">
    <property type="entry name" value="HNHc"/>
    <property type="match status" value="1"/>
</dbReference>
<protein>
    <submittedName>
        <fullName evidence="2">HNH endonuclease</fullName>
    </submittedName>
</protein>
<dbReference type="EMBL" id="CP051167">
    <property type="protein sequence ID" value="QIZ73704.1"/>
    <property type="molecule type" value="Genomic_DNA"/>
</dbReference>
<dbReference type="GO" id="GO:0004519">
    <property type="term" value="F:endonuclease activity"/>
    <property type="evidence" value="ECO:0007669"/>
    <property type="project" value="UniProtKB-KW"/>
</dbReference>
<dbReference type="InterPro" id="IPR052892">
    <property type="entry name" value="NA-targeting_endonuclease"/>
</dbReference>
<evidence type="ECO:0000313" key="2">
    <source>
        <dbReference type="EMBL" id="QIZ73704.1"/>
    </source>
</evidence>
<keyword evidence="3" id="KW-1185">Reference proteome</keyword>
<dbReference type="PANTHER" id="PTHR33877:SF2">
    <property type="entry name" value="OS07G0170200 PROTEIN"/>
    <property type="match status" value="1"/>
</dbReference>
<sequence>MRSGGHLIRSSAVTSSITDVLTHAVVVFSKNYLPIARVNVKRAIVLLIAGKAEPLDLTGGMAAATTGMPLSKIYEVRSPSTILQVPEHIRLTVSGTERMWKVPPVNRREVLRRDRHSCQYCGSTKHLTLDHVIPKSKGGAHSWDNVVAACSACNGRKGDRTPQQAGMPLTSKPKAPMHPAIAFAEEFWNDFQV</sequence>
<proteinExistence type="predicted"/>
<dbReference type="InterPro" id="IPR029471">
    <property type="entry name" value="HNH_5"/>
</dbReference>